<proteinExistence type="predicted"/>
<protein>
    <recommendedName>
        <fullName evidence="4">BAG domain-containing protein</fullName>
    </recommendedName>
</protein>
<evidence type="ECO:0000313" key="3">
    <source>
        <dbReference type="Proteomes" id="UP000069272"/>
    </source>
</evidence>
<reference evidence="2 3" key="1">
    <citation type="journal article" date="2017" name="G3 (Bethesda)">
        <title>The Physical Genome Mapping of Anopheles albimanus Corrected Scaffold Misassemblies and Identified Interarm Rearrangements in Genus Anopheles.</title>
        <authorList>
            <person name="Artemov G.N."/>
            <person name="Peery A.N."/>
            <person name="Jiang X."/>
            <person name="Tu Z."/>
            <person name="Stegniy V.N."/>
            <person name="Sharakhova M.V."/>
            <person name="Sharakhov I.V."/>
        </authorList>
    </citation>
    <scope>NUCLEOTIDE SEQUENCE [LARGE SCALE GENOMIC DNA]</scope>
    <source>
        <strain evidence="2 3">ALBI9_A</strain>
    </source>
</reference>
<organism evidence="2 3">
    <name type="scientific">Anopheles albimanus</name>
    <name type="common">New world malaria mosquito</name>
    <dbReference type="NCBI Taxonomy" id="7167"/>
    <lineage>
        <taxon>Eukaryota</taxon>
        <taxon>Metazoa</taxon>
        <taxon>Ecdysozoa</taxon>
        <taxon>Arthropoda</taxon>
        <taxon>Hexapoda</taxon>
        <taxon>Insecta</taxon>
        <taxon>Pterygota</taxon>
        <taxon>Neoptera</taxon>
        <taxon>Endopterygota</taxon>
        <taxon>Diptera</taxon>
        <taxon>Nematocera</taxon>
        <taxon>Culicoidea</taxon>
        <taxon>Culicidae</taxon>
        <taxon>Anophelinae</taxon>
        <taxon>Anopheles</taxon>
    </lineage>
</organism>
<feature type="region of interest" description="Disordered" evidence="1">
    <location>
        <begin position="75"/>
        <end position="116"/>
    </location>
</feature>
<dbReference type="VEuPathDB" id="VectorBase:AALB20_035331"/>
<accession>A0A182FMH2</accession>
<evidence type="ECO:0000256" key="1">
    <source>
        <dbReference type="SAM" id="MobiDB-lite"/>
    </source>
</evidence>
<dbReference type="EnsemblMetazoa" id="AALB007732-RA">
    <property type="protein sequence ID" value="AALB007732-PA"/>
    <property type="gene ID" value="AALB007732"/>
</dbReference>
<sequence length="238" mass="26042">MAELVEALESSYSTVYGHYRELFGKVNYNRPTVNDAMLAKALMVMNEVDSQNPTPHSRVSRIERARRILAAMRDAVNREQQQHQQQQQNAQMRVGPDGDLAVSSSSSSSNSSREGKYQLEAAPRIDGYVSAGLTGTNIRPAGPADCASVLPAHRADTLHDVEAVSMEHHRNTLLVALAQSVMAAAATFNHRICLPKEHTQEEGNEFPAAFPIGALIGNGSVEHWQAFRSLPNARLMPS</sequence>
<evidence type="ECO:0000313" key="2">
    <source>
        <dbReference type="EnsemblMetazoa" id="AALB007732-PA"/>
    </source>
</evidence>
<dbReference type="AlphaFoldDB" id="A0A182FMH2"/>
<feature type="compositionally biased region" description="Low complexity" evidence="1">
    <location>
        <begin position="103"/>
        <end position="112"/>
    </location>
</feature>
<reference evidence="2" key="2">
    <citation type="submission" date="2022-08" db="UniProtKB">
        <authorList>
            <consortium name="EnsemblMetazoa"/>
        </authorList>
    </citation>
    <scope>IDENTIFICATION</scope>
    <source>
        <strain evidence="2">STECLA/ALBI9_A</strain>
    </source>
</reference>
<feature type="compositionally biased region" description="Low complexity" evidence="1">
    <location>
        <begin position="82"/>
        <end position="91"/>
    </location>
</feature>
<dbReference type="VEuPathDB" id="VectorBase:AALB007732"/>
<dbReference type="Proteomes" id="UP000069272">
    <property type="component" value="Chromosome X"/>
</dbReference>
<evidence type="ECO:0008006" key="4">
    <source>
        <dbReference type="Google" id="ProtNLM"/>
    </source>
</evidence>
<keyword evidence="3" id="KW-1185">Reference proteome</keyword>
<name>A0A182FMH2_ANOAL</name>